<gene>
    <name evidence="2" type="ORF">COB20_11565</name>
</gene>
<protein>
    <recommendedName>
        <fullName evidence="1">Anti sigma-E protein RseA N-terminal domain-containing protein</fullName>
    </recommendedName>
</protein>
<dbReference type="SUPFAM" id="SSF89069">
    <property type="entry name" value="N-terminal, cytoplasmic domain of anti-sigmaE factor RseA"/>
    <property type="match status" value="1"/>
</dbReference>
<comment type="caution">
    <text evidence="2">The sequence shown here is derived from an EMBL/GenBank/DDBJ whole genome shotgun (WGS) entry which is preliminary data.</text>
</comment>
<evidence type="ECO:0000313" key="2">
    <source>
        <dbReference type="EMBL" id="PCI76027.1"/>
    </source>
</evidence>
<evidence type="ECO:0000313" key="3">
    <source>
        <dbReference type="Proteomes" id="UP000218767"/>
    </source>
</evidence>
<dbReference type="Proteomes" id="UP000218767">
    <property type="component" value="Unassembled WGS sequence"/>
</dbReference>
<organism evidence="2 3">
    <name type="scientific">SAR86 cluster bacterium</name>
    <dbReference type="NCBI Taxonomy" id="2030880"/>
    <lineage>
        <taxon>Bacteria</taxon>
        <taxon>Pseudomonadati</taxon>
        <taxon>Pseudomonadota</taxon>
        <taxon>Gammaproteobacteria</taxon>
        <taxon>SAR86 cluster</taxon>
    </lineage>
</organism>
<dbReference type="InterPro" id="IPR005572">
    <property type="entry name" value="Anti-sigma_E_RseA_N"/>
</dbReference>
<sequence length="201" mass="21399">MSQIDSENSSETISALLDNEADDLELRRFLKSCEQDPTLLETWERYSLVQSALHESAQPVNASLSQRIAAQIEQEAPLSAAPVAPAQSSWKEGLTKMAIAASVAAVFLVAVQVNLDSGSGTSAIPAIADQSAENFESPATPSLAATTLLAGSGVDAPVVVDGGIVRQYIESLTLDDEEPVRIEHIQDSPLYRLVNELQAKP</sequence>
<name>A0A2A4X1U5_9GAMM</name>
<feature type="domain" description="Anti sigma-E protein RseA N-terminal" evidence="1">
    <location>
        <begin position="10"/>
        <end position="86"/>
    </location>
</feature>
<dbReference type="PANTHER" id="PTHR38104">
    <property type="match status" value="1"/>
</dbReference>
<dbReference type="EMBL" id="NVUL01000063">
    <property type="protein sequence ID" value="PCI76027.1"/>
    <property type="molecule type" value="Genomic_DNA"/>
</dbReference>
<dbReference type="GO" id="GO:0016989">
    <property type="term" value="F:sigma factor antagonist activity"/>
    <property type="evidence" value="ECO:0007669"/>
    <property type="project" value="InterPro"/>
</dbReference>
<dbReference type="Gene3D" id="1.10.10.880">
    <property type="entry name" value="Anti sigma-E protein RseA, N-terminal domain"/>
    <property type="match status" value="1"/>
</dbReference>
<accession>A0A2A4X1U5</accession>
<reference evidence="3" key="1">
    <citation type="submission" date="2017-08" db="EMBL/GenBank/DDBJ databases">
        <title>A dynamic microbial community with high functional redundancy inhabits the cold, oxic subseafloor aquifer.</title>
        <authorList>
            <person name="Tully B.J."/>
            <person name="Wheat C.G."/>
            <person name="Glazer B.T."/>
            <person name="Huber J.A."/>
        </authorList>
    </citation>
    <scope>NUCLEOTIDE SEQUENCE [LARGE SCALE GENOMIC DNA]</scope>
</reference>
<dbReference type="PANTHER" id="PTHR38104:SF1">
    <property type="entry name" value="ANTI-SIGMA-E FACTOR RSEA"/>
    <property type="match status" value="1"/>
</dbReference>
<proteinExistence type="predicted"/>
<dbReference type="InterPro" id="IPR036147">
    <property type="entry name" value="Anti-sigma_E_RseA_N_sf"/>
</dbReference>
<dbReference type="Pfam" id="PF03872">
    <property type="entry name" value="RseA_N"/>
    <property type="match status" value="1"/>
</dbReference>
<dbReference type="CDD" id="cd16328">
    <property type="entry name" value="RseA_N"/>
    <property type="match status" value="1"/>
</dbReference>
<dbReference type="AlphaFoldDB" id="A0A2A4X1U5"/>
<evidence type="ECO:0000259" key="1">
    <source>
        <dbReference type="Pfam" id="PF03872"/>
    </source>
</evidence>
<dbReference type="InterPro" id="IPR052383">
    <property type="entry name" value="Anti-sigma-E_RseA-like"/>
</dbReference>